<dbReference type="Pfam" id="PF00717">
    <property type="entry name" value="Peptidase_S24"/>
    <property type="match status" value="1"/>
</dbReference>
<dbReference type="Gene3D" id="2.10.109.10">
    <property type="entry name" value="Umud Fragment, subunit A"/>
    <property type="match status" value="1"/>
</dbReference>
<organism evidence="2 3">
    <name type="scientific">Paraburkholderia fungorum</name>
    <dbReference type="NCBI Taxonomy" id="134537"/>
    <lineage>
        <taxon>Bacteria</taxon>
        <taxon>Pseudomonadati</taxon>
        <taxon>Pseudomonadota</taxon>
        <taxon>Betaproteobacteria</taxon>
        <taxon>Burkholderiales</taxon>
        <taxon>Burkholderiaceae</taxon>
        <taxon>Paraburkholderia</taxon>
    </lineage>
</organism>
<dbReference type="Proteomes" id="UP000283709">
    <property type="component" value="Unassembled WGS sequence"/>
</dbReference>
<dbReference type="GO" id="GO:0003677">
    <property type="term" value="F:DNA binding"/>
    <property type="evidence" value="ECO:0007669"/>
    <property type="project" value="InterPro"/>
</dbReference>
<dbReference type="InterPro" id="IPR039418">
    <property type="entry name" value="LexA-like"/>
</dbReference>
<dbReference type="Pfam" id="PF01381">
    <property type="entry name" value="HTH_3"/>
    <property type="match status" value="1"/>
</dbReference>
<dbReference type="InterPro" id="IPR036286">
    <property type="entry name" value="LexA/Signal_pep-like_sf"/>
</dbReference>
<sequence>MNNQCMERNIQLRLILGSNIRNLRKERGLTILELATRIESDVGNISRLERGKQGCSDEMLRKIAKELGTSPAELYRDPALQNVSPSTMGSRRIPVINSIQAGMLTEVVDSLPVGWAHEWLETDIDVSPNSFALLIEGESMEPDFREGDKVIIDPLIQPQPGDFVVAKNGKEEATFKKYRPRGLTEAGAEIFELVPLNPDYSSIRSDQMRLQIIGVMVEHRRYRRRR</sequence>
<dbReference type="CDD" id="cd06529">
    <property type="entry name" value="S24_LexA-like"/>
    <property type="match status" value="1"/>
</dbReference>
<dbReference type="SUPFAM" id="SSF51306">
    <property type="entry name" value="LexA/Signal peptidase"/>
    <property type="match status" value="1"/>
</dbReference>
<dbReference type="SUPFAM" id="SSF47413">
    <property type="entry name" value="lambda repressor-like DNA-binding domains"/>
    <property type="match status" value="1"/>
</dbReference>
<dbReference type="InterPro" id="IPR050077">
    <property type="entry name" value="LexA_repressor"/>
</dbReference>
<proteinExistence type="predicted"/>
<evidence type="ECO:0000313" key="2">
    <source>
        <dbReference type="EMBL" id="RKF36133.1"/>
    </source>
</evidence>
<evidence type="ECO:0000313" key="3">
    <source>
        <dbReference type="Proteomes" id="UP000283709"/>
    </source>
</evidence>
<comment type="caution">
    <text evidence="2">The sequence shown here is derived from an EMBL/GenBank/DDBJ whole genome shotgun (WGS) entry which is preliminary data.</text>
</comment>
<dbReference type="SMART" id="SM00530">
    <property type="entry name" value="HTH_XRE"/>
    <property type="match status" value="1"/>
</dbReference>
<name>A0A420FTH1_9BURK</name>
<dbReference type="Gene3D" id="1.10.260.40">
    <property type="entry name" value="lambda repressor-like DNA-binding domains"/>
    <property type="match status" value="1"/>
</dbReference>
<gene>
    <name evidence="2" type="ORF">BCY88_36675</name>
</gene>
<dbReference type="PANTHER" id="PTHR33516:SF2">
    <property type="entry name" value="LEXA REPRESSOR-RELATED"/>
    <property type="match status" value="1"/>
</dbReference>
<reference evidence="2 3" key="1">
    <citation type="submission" date="2016-07" db="EMBL/GenBank/DDBJ databases">
        <title>Genome analysis of Burkholderia fungorum ES3-20.</title>
        <authorList>
            <person name="Xu D."/>
            <person name="Yao R."/>
            <person name="Zheng S."/>
        </authorList>
    </citation>
    <scope>NUCLEOTIDE SEQUENCE [LARGE SCALE GENOMIC DNA]</scope>
    <source>
        <strain evidence="2 3">ES3-20</strain>
    </source>
</reference>
<accession>A0A420FTH1</accession>
<dbReference type="InterPro" id="IPR001387">
    <property type="entry name" value="Cro/C1-type_HTH"/>
</dbReference>
<dbReference type="AlphaFoldDB" id="A0A420FTH1"/>
<feature type="domain" description="HTH cro/C1-type" evidence="1">
    <location>
        <begin position="20"/>
        <end position="74"/>
    </location>
</feature>
<protein>
    <submittedName>
        <fullName evidence="2">SOS response transcriptional repressor</fullName>
    </submittedName>
</protein>
<dbReference type="InterPro" id="IPR015927">
    <property type="entry name" value="Peptidase_S24_S26A/B/C"/>
</dbReference>
<dbReference type="EMBL" id="MCAS01000042">
    <property type="protein sequence ID" value="RKF36133.1"/>
    <property type="molecule type" value="Genomic_DNA"/>
</dbReference>
<dbReference type="PANTHER" id="PTHR33516">
    <property type="entry name" value="LEXA REPRESSOR"/>
    <property type="match status" value="1"/>
</dbReference>
<dbReference type="PROSITE" id="PS50943">
    <property type="entry name" value="HTH_CROC1"/>
    <property type="match status" value="1"/>
</dbReference>
<evidence type="ECO:0000259" key="1">
    <source>
        <dbReference type="PROSITE" id="PS50943"/>
    </source>
</evidence>
<dbReference type="InterPro" id="IPR010982">
    <property type="entry name" value="Lambda_DNA-bd_dom_sf"/>
</dbReference>
<dbReference type="CDD" id="cd00093">
    <property type="entry name" value="HTH_XRE"/>
    <property type="match status" value="1"/>
</dbReference>
<dbReference type="OrthoDB" id="9021722at2"/>